<comment type="subcellular location">
    <subcellularLocation>
        <location evidence="6">Endoplasmic reticulum membrane</location>
        <topology evidence="6">Multi-pass membrane protein</topology>
    </subcellularLocation>
    <subcellularLocation>
        <location evidence="6">Endoplasmic reticulum-Golgi intermediate compartment membrane</location>
        <topology evidence="6">Multi-pass membrane protein</topology>
    </subcellularLocation>
    <subcellularLocation>
        <location evidence="6">Cytoplasmic vesicle</location>
        <location evidence="6">COPII-coated vesicle membrane</location>
        <topology evidence="6">Multi-pass membrane protein</topology>
    </subcellularLocation>
</comment>
<comment type="similarity">
    <text evidence="6">Belongs to the VMA21 family.</text>
</comment>
<keyword evidence="5 6" id="KW-0968">Cytoplasmic vesicle</keyword>
<proteinExistence type="inferred from homology"/>
<dbReference type="Proteomes" id="UP000191024">
    <property type="component" value="Chromosome H"/>
</dbReference>
<dbReference type="HAMAP" id="MF_03058">
    <property type="entry name" value="VMA21"/>
    <property type="match status" value="1"/>
</dbReference>
<protein>
    <submittedName>
        <fullName evidence="7">LAMI_0H05380g1_1</fullName>
    </submittedName>
</protein>
<name>A0A1G4KEV5_9SACH</name>
<keyword evidence="1 6" id="KW-0812">Transmembrane</keyword>
<dbReference type="GO" id="GO:0005789">
    <property type="term" value="C:endoplasmic reticulum membrane"/>
    <property type="evidence" value="ECO:0007669"/>
    <property type="project" value="UniProtKB-SubCell"/>
</dbReference>
<dbReference type="InterPro" id="IPR019013">
    <property type="entry name" value="Vma21"/>
</dbReference>
<evidence type="ECO:0000313" key="7">
    <source>
        <dbReference type="EMBL" id="SCV03089.1"/>
    </source>
</evidence>
<feature type="transmembrane region" description="Helical" evidence="6">
    <location>
        <begin position="43"/>
        <end position="62"/>
    </location>
</feature>
<accession>A0A1G4KEV5</accession>
<sequence>MPVDVPRSVVKKLMLFTAAMVILPVLTFFVVQQFTDNTLVSGGTAALSANLVLIAYVIVAFTEDIPTEESTKTEKED</sequence>
<comment type="caution">
    <text evidence="6">Lacks conserved residue(s) required for the propagation of feature annotation.</text>
</comment>
<dbReference type="Pfam" id="PF09446">
    <property type="entry name" value="VMA21"/>
    <property type="match status" value="1"/>
</dbReference>
<dbReference type="GO" id="GO:0070072">
    <property type="term" value="P:vacuolar proton-transporting V-type ATPase complex assembly"/>
    <property type="evidence" value="ECO:0007669"/>
    <property type="project" value="UniProtKB-UniRule"/>
</dbReference>
<organism evidence="7 8">
    <name type="scientific">Lachancea mirantina</name>
    <dbReference type="NCBI Taxonomy" id="1230905"/>
    <lineage>
        <taxon>Eukaryota</taxon>
        <taxon>Fungi</taxon>
        <taxon>Dikarya</taxon>
        <taxon>Ascomycota</taxon>
        <taxon>Saccharomycotina</taxon>
        <taxon>Saccharomycetes</taxon>
        <taxon>Saccharomycetales</taxon>
        <taxon>Saccharomycetaceae</taxon>
        <taxon>Lachancea</taxon>
    </lineage>
</organism>
<evidence type="ECO:0000256" key="5">
    <source>
        <dbReference type="ARBA" id="ARBA00023329"/>
    </source>
</evidence>
<dbReference type="GO" id="GO:0012507">
    <property type="term" value="C:ER to Golgi transport vesicle membrane"/>
    <property type="evidence" value="ECO:0007669"/>
    <property type="project" value="UniProtKB-SubCell"/>
</dbReference>
<dbReference type="EMBL" id="LT598468">
    <property type="protein sequence ID" value="SCV03089.1"/>
    <property type="molecule type" value="Genomic_DNA"/>
</dbReference>
<feature type="transmembrane region" description="Helical" evidence="6">
    <location>
        <begin position="12"/>
        <end position="31"/>
    </location>
</feature>
<gene>
    <name evidence="7" type="ORF">LAMI_0H05380G</name>
</gene>
<comment type="function">
    <text evidence="6">Required for the assembly of the V0 complex of the vacuolar ATPase (V-ATPase) in the endoplasmic reticulum.</text>
</comment>
<keyword evidence="3 6" id="KW-1133">Transmembrane helix</keyword>
<evidence type="ECO:0000256" key="4">
    <source>
        <dbReference type="ARBA" id="ARBA00023136"/>
    </source>
</evidence>
<evidence type="ECO:0000256" key="6">
    <source>
        <dbReference type="HAMAP-Rule" id="MF_03058"/>
    </source>
</evidence>
<evidence type="ECO:0000256" key="1">
    <source>
        <dbReference type="ARBA" id="ARBA00022692"/>
    </source>
</evidence>
<dbReference type="GO" id="GO:0033116">
    <property type="term" value="C:endoplasmic reticulum-Golgi intermediate compartment membrane"/>
    <property type="evidence" value="ECO:0007669"/>
    <property type="project" value="UniProtKB-SubCell"/>
</dbReference>
<dbReference type="STRING" id="1230905.A0A1G4KEV5"/>
<evidence type="ECO:0000313" key="8">
    <source>
        <dbReference type="Proteomes" id="UP000191024"/>
    </source>
</evidence>
<dbReference type="OrthoDB" id="160405at2759"/>
<evidence type="ECO:0000256" key="2">
    <source>
        <dbReference type="ARBA" id="ARBA00022824"/>
    </source>
</evidence>
<reference evidence="8" key="1">
    <citation type="submission" date="2016-03" db="EMBL/GenBank/DDBJ databases">
        <authorList>
            <person name="Devillers H."/>
        </authorList>
    </citation>
    <scope>NUCLEOTIDE SEQUENCE [LARGE SCALE GENOMIC DNA]</scope>
</reference>
<dbReference type="AlphaFoldDB" id="A0A1G4KEV5"/>
<evidence type="ECO:0000256" key="3">
    <source>
        <dbReference type="ARBA" id="ARBA00022989"/>
    </source>
</evidence>
<keyword evidence="2 6" id="KW-0256">Endoplasmic reticulum</keyword>
<keyword evidence="8" id="KW-1185">Reference proteome</keyword>
<keyword evidence="4 6" id="KW-0472">Membrane</keyword>